<dbReference type="AlphaFoldDB" id="A0AAW7J533"/>
<proteinExistence type="predicted"/>
<dbReference type="EMBL" id="JAUCAE010000004">
    <property type="protein sequence ID" value="MDM7546124.1"/>
    <property type="molecule type" value="Genomic_DNA"/>
</dbReference>
<reference evidence="1" key="1">
    <citation type="submission" date="2023-06" db="EMBL/GenBank/DDBJ databases">
        <title>Draft Genome Sequences of lactic acid bacteria strains isolated from fermented milk products.</title>
        <authorList>
            <person name="Elcheninov A.G."/>
            <person name="Klyukina A."/>
            <person name="Zayulina K.S."/>
            <person name="Gavirova L.A."/>
            <person name="Shcherbakova P.A."/>
            <person name="Shestakov A.I."/>
            <person name="Kublanov I.V."/>
            <person name="Kochetkova T.V."/>
        </authorList>
    </citation>
    <scope>NUCLEOTIDE SEQUENCE</scope>
    <source>
        <strain evidence="1">TOM.142</strain>
    </source>
</reference>
<evidence type="ECO:0008006" key="3">
    <source>
        <dbReference type="Google" id="ProtNLM"/>
    </source>
</evidence>
<comment type="caution">
    <text evidence="1">The sequence shown here is derived from an EMBL/GenBank/DDBJ whole genome shotgun (WGS) entry which is preliminary data.</text>
</comment>
<accession>A0AAW7J533</accession>
<dbReference type="Proteomes" id="UP001240905">
    <property type="component" value="Unassembled WGS sequence"/>
</dbReference>
<name>A0AAW7J533_9LACT</name>
<gene>
    <name evidence="1" type="ORF">QUD52_03620</name>
</gene>
<evidence type="ECO:0000313" key="2">
    <source>
        <dbReference type="Proteomes" id="UP001240905"/>
    </source>
</evidence>
<organism evidence="1 2">
    <name type="scientific">Lactococcus lactis</name>
    <dbReference type="NCBI Taxonomy" id="1358"/>
    <lineage>
        <taxon>Bacteria</taxon>
        <taxon>Bacillati</taxon>
        <taxon>Bacillota</taxon>
        <taxon>Bacilli</taxon>
        <taxon>Lactobacillales</taxon>
        <taxon>Streptococcaceae</taxon>
        <taxon>Lactococcus</taxon>
    </lineage>
</organism>
<protein>
    <recommendedName>
        <fullName evidence="3">Carrier domain-containing protein</fullName>
    </recommendedName>
</protein>
<sequence length="95" mass="10618">MSITPKAQTVISKLSTPQKQIPLEKTANISFDNFDFVANSEDKYNSTLEIIAEFLNDGLDESCLELDDTKALEKIGMSVMLVLKLIENHLKITSK</sequence>
<dbReference type="RefSeq" id="WP_058225968.1">
    <property type="nucleotide sequence ID" value="NZ_JAJGOL010000004.1"/>
</dbReference>
<evidence type="ECO:0000313" key="1">
    <source>
        <dbReference type="EMBL" id="MDM7546124.1"/>
    </source>
</evidence>